<accession>K5YF98</accession>
<organism evidence="1 2">
    <name type="scientific">Parabacteroides goldsteinii CL02T12C30</name>
    <dbReference type="NCBI Taxonomy" id="999418"/>
    <lineage>
        <taxon>Bacteria</taxon>
        <taxon>Pseudomonadati</taxon>
        <taxon>Bacteroidota</taxon>
        <taxon>Bacteroidia</taxon>
        <taxon>Bacteroidales</taxon>
        <taxon>Tannerellaceae</taxon>
        <taxon>Parabacteroides</taxon>
    </lineage>
</organism>
<dbReference type="EMBL" id="AGZO01000023">
    <property type="protein sequence ID" value="EKN12227.1"/>
    <property type="molecule type" value="Genomic_DNA"/>
</dbReference>
<dbReference type="RefSeq" id="WP_007656087.1">
    <property type="nucleotide sequence ID" value="NZ_JH976474.1"/>
</dbReference>
<evidence type="ECO:0000313" key="1">
    <source>
        <dbReference type="EMBL" id="EKN12227.1"/>
    </source>
</evidence>
<name>K5YF98_9BACT</name>
<dbReference type="AlphaFoldDB" id="K5YF98"/>
<dbReference type="PATRIC" id="fig|999418.3.peg.3459"/>
<dbReference type="Proteomes" id="UP000006330">
    <property type="component" value="Unassembled WGS sequence"/>
</dbReference>
<dbReference type="HOGENOM" id="CLU_1863261_0_0_10"/>
<sequence>MNIACVMNRFINGGVLTEQDSLVTTRLSDSLSKLMGRKVQVLNISAESWGADNCEAHLKRYVTFDAKAAFLLCSSHDAHDNINHQPVVNIHPSFPSHQYKLAYWKLSHRYLLPRILKREESSDISKMVNFVIPDSRY</sequence>
<reference evidence="1 2" key="1">
    <citation type="submission" date="2012-02" db="EMBL/GenBank/DDBJ databases">
        <title>The Genome Sequence of Parabacteroides goldsteinii CL02T12C30.</title>
        <authorList>
            <consortium name="The Broad Institute Genome Sequencing Platform"/>
            <person name="Earl A."/>
            <person name="Ward D."/>
            <person name="Feldgarden M."/>
            <person name="Gevers D."/>
            <person name="Zitomersky N.L."/>
            <person name="Coyne M.J."/>
            <person name="Comstock L.E."/>
            <person name="Young S.K."/>
            <person name="Zeng Q."/>
            <person name="Gargeya S."/>
            <person name="Fitzgerald M."/>
            <person name="Haas B."/>
            <person name="Abouelleil A."/>
            <person name="Alvarado L."/>
            <person name="Arachchi H.M."/>
            <person name="Berlin A."/>
            <person name="Chapman S.B."/>
            <person name="Gearin G."/>
            <person name="Goldberg J."/>
            <person name="Griggs A."/>
            <person name="Gujja S."/>
            <person name="Hansen M."/>
            <person name="Heiman D."/>
            <person name="Howarth C."/>
            <person name="Larimer J."/>
            <person name="Lui A."/>
            <person name="MacDonald P.J.P."/>
            <person name="McCowen C."/>
            <person name="Montmayeur A."/>
            <person name="Murphy C."/>
            <person name="Neiman D."/>
            <person name="Pearson M."/>
            <person name="Priest M."/>
            <person name="Roberts A."/>
            <person name="Saif S."/>
            <person name="Shea T."/>
            <person name="Sisk P."/>
            <person name="Stolte C."/>
            <person name="Sykes S."/>
            <person name="Wortman J."/>
            <person name="Nusbaum C."/>
            <person name="Birren B."/>
        </authorList>
    </citation>
    <scope>NUCLEOTIDE SEQUENCE [LARGE SCALE GENOMIC DNA]</scope>
    <source>
        <strain evidence="1 2">CL02T12C30</strain>
    </source>
</reference>
<comment type="caution">
    <text evidence="1">The sequence shown here is derived from an EMBL/GenBank/DDBJ whole genome shotgun (WGS) entry which is preliminary data.</text>
</comment>
<gene>
    <name evidence="1" type="ORF">HMPREF1076_03392</name>
</gene>
<protein>
    <submittedName>
        <fullName evidence="1">Uncharacterized protein</fullName>
    </submittedName>
</protein>
<proteinExistence type="predicted"/>
<evidence type="ECO:0000313" key="2">
    <source>
        <dbReference type="Proteomes" id="UP000006330"/>
    </source>
</evidence>